<reference evidence="2 3" key="1">
    <citation type="submission" date="2018-05" db="EMBL/GenBank/DDBJ databases">
        <title>Acuticoccus sediminis sp. nov., isolated from deep-sea sediment of Indian Ocean.</title>
        <authorList>
            <person name="Liu X."/>
            <person name="Lai Q."/>
            <person name="Du Y."/>
            <person name="Sun F."/>
            <person name="Zhang X."/>
            <person name="Wang S."/>
            <person name="Shao Z."/>
        </authorList>
    </citation>
    <scope>NUCLEOTIDE SEQUENCE [LARGE SCALE GENOMIC DNA]</scope>
    <source>
        <strain evidence="2 3">PTG4-2</strain>
    </source>
</reference>
<accession>A0A8B2NRY9</accession>
<organism evidence="2 3">
    <name type="scientific">Acuticoccus sediminis</name>
    <dbReference type="NCBI Taxonomy" id="2184697"/>
    <lineage>
        <taxon>Bacteria</taxon>
        <taxon>Pseudomonadati</taxon>
        <taxon>Pseudomonadota</taxon>
        <taxon>Alphaproteobacteria</taxon>
        <taxon>Hyphomicrobiales</taxon>
        <taxon>Amorphaceae</taxon>
        <taxon>Acuticoccus</taxon>
    </lineage>
</organism>
<gene>
    <name evidence="2" type="ORF">DLJ53_19255</name>
</gene>
<feature type="chain" id="PRO_5033056569" description="Cysteine rich repeat protein" evidence="1">
    <location>
        <begin position="22"/>
        <end position="138"/>
    </location>
</feature>
<dbReference type="Proteomes" id="UP000249590">
    <property type="component" value="Unassembled WGS sequence"/>
</dbReference>
<dbReference type="OrthoDB" id="7958331at2"/>
<evidence type="ECO:0008006" key="4">
    <source>
        <dbReference type="Google" id="ProtNLM"/>
    </source>
</evidence>
<evidence type="ECO:0000256" key="1">
    <source>
        <dbReference type="SAM" id="SignalP"/>
    </source>
</evidence>
<name>A0A8B2NRY9_9HYPH</name>
<sequence>MRTILAALTLSVLAVSGAANAQTMGYADAIAMLSKQCGGDISKYCSKAVLANFEITDCLVKNQSKLSGSCQGSLVTAVQNIQARTAAQQAAGEVCKTDAARLCKLTVPGQGHILRCLLKAEPSVSAKCNAAITNAGWR</sequence>
<feature type="signal peptide" evidence="1">
    <location>
        <begin position="1"/>
        <end position="21"/>
    </location>
</feature>
<keyword evidence="1" id="KW-0732">Signal</keyword>
<proteinExistence type="predicted"/>
<dbReference type="AlphaFoldDB" id="A0A8B2NRY9"/>
<dbReference type="InterPro" id="IPR039728">
    <property type="entry name" value="GLG1"/>
</dbReference>
<dbReference type="EMBL" id="QHHQ01000004">
    <property type="protein sequence ID" value="RAH99883.1"/>
    <property type="molecule type" value="Genomic_DNA"/>
</dbReference>
<protein>
    <recommendedName>
        <fullName evidence="4">Cysteine rich repeat protein</fullName>
    </recommendedName>
</protein>
<dbReference type="PANTHER" id="PTHR11884">
    <property type="entry name" value="SELECTIN LIGAND RELATED"/>
    <property type="match status" value="1"/>
</dbReference>
<dbReference type="PANTHER" id="PTHR11884:SF1">
    <property type="entry name" value="GOLGI APPARATUS PROTEIN 1"/>
    <property type="match status" value="1"/>
</dbReference>
<evidence type="ECO:0000313" key="3">
    <source>
        <dbReference type="Proteomes" id="UP000249590"/>
    </source>
</evidence>
<comment type="caution">
    <text evidence="2">The sequence shown here is derived from an EMBL/GenBank/DDBJ whole genome shotgun (WGS) entry which is preliminary data.</text>
</comment>
<evidence type="ECO:0000313" key="2">
    <source>
        <dbReference type="EMBL" id="RAH99883.1"/>
    </source>
</evidence>
<keyword evidence="3" id="KW-1185">Reference proteome</keyword>